<protein>
    <submittedName>
        <fullName evidence="1">Uncharacterized protein</fullName>
    </submittedName>
</protein>
<proteinExistence type="predicted"/>
<feature type="non-terminal residue" evidence="1">
    <location>
        <position position="45"/>
    </location>
</feature>
<dbReference type="EMBL" id="UINC01182667">
    <property type="protein sequence ID" value="SVD93003.1"/>
    <property type="molecule type" value="Genomic_DNA"/>
</dbReference>
<organism evidence="1">
    <name type="scientific">marine metagenome</name>
    <dbReference type="NCBI Taxonomy" id="408172"/>
    <lineage>
        <taxon>unclassified sequences</taxon>
        <taxon>metagenomes</taxon>
        <taxon>ecological metagenomes</taxon>
    </lineage>
</organism>
<evidence type="ECO:0000313" key="1">
    <source>
        <dbReference type="EMBL" id="SVD93003.1"/>
    </source>
</evidence>
<accession>A0A382ZBY1</accession>
<sequence>MKSLLLAITLAVTFSAVAAEKPYSEDFTGTVVTPKTVKDYAALTL</sequence>
<name>A0A382ZBY1_9ZZZZ</name>
<dbReference type="AlphaFoldDB" id="A0A382ZBY1"/>
<reference evidence="1" key="1">
    <citation type="submission" date="2018-05" db="EMBL/GenBank/DDBJ databases">
        <authorList>
            <person name="Lanie J.A."/>
            <person name="Ng W.-L."/>
            <person name="Kazmierczak K.M."/>
            <person name="Andrzejewski T.M."/>
            <person name="Davidsen T.M."/>
            <person name="Wayne K.J."/>
            <person name="Tettelin H."/>
            <person name="Glass J.I."/>
            <person name="Rusch D."/>
            <person name="Podicherti R."/>
            <person name="Tsui H.-C.T."/>
            <person name="Winkler M.E."/>
        </authorList>
    </citation>
    <scope>NUCLEOTIDE SEQUENCE</scope>
</reference>
<gene>
    <name evidence="1" type="ORF">METZ01_LOCUS445857</name>
</gene>